<feature type="transmembrane region" description="Helical" evidence="8">
    <location>
        <begin position="337"/>
        <end position="355"/>
    </location>
</feature>
<dbReference type="InterPro" id="IPR004840">
    <property type="entry name" value="Amino_acid_permease_CS"/>
</dbReference>
<dbReference type="PATRIC" id="fig|701521.8.peg.723"/>
<evidence type="ECO:0000256" key="7">
    <source>
        <dbReference type="ARBA" id="ARBA00023136"/>
    </source>
</evidence>
<evidence type="ECO:0000256" key="4">
    <source>
        <dbReference type="ARBA" id="ARBA00022692"/>
    </source>
</evidence>
<dbReference type="Proteomes" id="UP000005444">
    <property type="component" value="Chromosome"/>
</dbReference>
<keyword evidence="4 8" id="KW-0812">Transmembrane</keyword>
<name>G8PCR0_PEDCP</name>
<evidence type="ECO:0000256" key="2">
    <source>
        <dbReference type="ARBA" id="ARBA00022448"/>
    </source>
</evidence>
<dbReference type="PANTHER" id="PTHR43495">
    <property type="entry name" value="GABA PERMEASE"/>
    <property type="match status" value="1"/>
</dbReference>
<evidence type="ECO:0000256" key="8">
    <source>
        <dbReference type="SAM" id="Phobius"/>
    </source>
</evidence>
<feature type="transmembrane region" description="Helical" evidence="8">
    <location>
        <begin position="46"/>
        <end position="64"/>
    </location>
</feature>
<proteinExistence type="predicted"/>
<keyword evidence="5" id="KW-0029">Amino-acid transport</keyword>
<dbReference type="GO" id="GO:0055085">
    <property type="term" value="P:transmembrane transport"/>
    <property type="evidence" value="ECO:0007669"/>
    <property type="project" value="InterPro"/>
</dbReference>
<dbReference type="Gene3D" id="1.20.1740.10">
    <property type="entry name" value="Amino acid/polyamine transporter I"/>
    <property type="match status" value="1"/>
</dbReference>
<feature type="transmembrane region" description="Helical" evidence="8">
    <location>
        <begin position="154"/>
        <end position="174"/>
    </location>
</feature>
<protein>
    <submittedName>
        <fullName evidence="10">Amino acid permease family protein</fullName>
    </submittedName>
</protein>
<evidence type="ECO:0000313" key="10">
    <source>
        <dbReference type="EMBL" id="AEV95045.1"/>
    </source>
</evidence>
<keyword evidence="11" id="KW-1185">Reference proteome</keyword>
<comment type="subcellular location">
    <subcellularLocation>
        <location evidence="1">Cell membrane</location>
        <topology evidence="1">Multi-pass membrane protein</topology>
    </subcellularLocation>
</comment>
<gene>
    <name evidence="10" type="ordered locus">PECL_754</name>
</gene>
<evidence type="ECO:0000256" key="6">
    <source>
        <dbReference type="ARBA" id="ARBA00022989"/>
    </source>
</evidence>
<feature type="transmembrane region" description="Helical" evidence="8">
    <location>
        <begin position="125"/>
        <end position="147"/>
    </location>
</feature>
<sequence length="456" mass="50169">MKNDEEHLSRGLKSRHVQLIAIGGTIGTGLFLGAGSSIHLAGPSILLAYIITGIICFWLMRALGELLLSDLKSTSFVDFVTKYLGKRMGFITGWTYWMCWVTIAMAEITAAGLYVRYWIPSVPQWIPGFIILFSLVLLNLITVELFGETEFWFAIIKIVAIVALIIIGVVMVVFHSKTDAGVAQLSNLWHFGGFFPTGIKGFVLSFQMVVFAFVGIEMVGMTAAETANPKEVLPKAINEIPLRIGIFYIGALFFLMAIYPWKDISPDSSPFVQVFKNIGIPAAGGIINFVVLTAAASACNSSIFSTGRMLFSLTYGSKGGFGKKVGKLSNRQVPKNAILFSSVIIAIAVILNILMPDGVFTLISSIATTCFLFIWGTIIVAHYKFKKEQLKNDQKLEINSFKMPLFPFSDLLILVFLAFVGVVLFFQKETVVALFGSVIWFVLLLIIDVLKKGDES</sequence>
<dbReference type="PANTHER" id="PTHR43495:SF2">
    <property type="entry name" value="D-SERINE_D-ALANINE_GLYCINE TRANSPORTER"/>
    <property type="match status" value="1"/>
</dbReference>
<dbReference type="Pfam" id="PF00324">
    <property type="entry name" value="AA_permease"/>
    <property type="match status" value="1"/>
</dbReference>
<feature type="transmembrane region" description="Helical" evidence="8">
    <location>
        <begin position="432"/>
        <end position="450"/>
    </location>
</feature>
<evidence type="ECO:0000256" key="1">
    <source>
        <dbReference type="ARBA" id="ARBA00004651"/>
    </source>
</evidence>
<dbReference type="EMBL" id="CP003137">
    <property type="protein sequence ID" value="AEV95045.1"/>
    <property type="molecule type" value="Genomic_DNA"/>
</dbReference>
<evidence type="ECO:0000259" key="9">
    <source>
        <dbReference type="Pfam" id="PF00324"/>
    </source>
</evidence>
<feature type="transmembrane region" description="Helical" evidence="8">
    <location>
        <begin position="94"/>
        <end position="119"/>
    </location>
</feature>
<dbReference type="eggNOG" id="COG1113">
    <property type="taxonomic scope" value="Bacteria"/>
</dbReference>
<keyword evidence="6 8" id="KW-1133">Transmembrane helix</keyword>
<dbReference type="AlphaFoldDB" id="G8PCR0"/>
<evidence type="ECO:0000256" key="5">
    <source>
        <dbReference type="ARBA" id="ARBA00022970"/>
    </source>
</evidence>
<dbReference type="HOGENOM" id="CLU_007946_9_3_9"/>
<accession>G8PCR0</accession>
<organism evidence="10 11">
    <name type="scientific">Pediococcus claussenii (strain ATCC BAA-344 / DSM 14800 / JCM 18046 / KCTC 3811 / LMG 21948 / P06)</name>
    <dbReference type="NCBI Taxonomy" id="701521"/>
    <lineage>
        <taxon>Bacteria</taxon>
        <taxon>Bacillati</taxon>
        <taxon>Bacillota</taxon>
        <taxon>Bacilli</taxon>
        <taxon>Lactobacillales</taxon>
        <taxon>Lactobacillaceae</taxon>
        <taxon>Pediococcus</taxon>
    </lineage>
</organism>
<keyword evidence="7 8" id="KW-0472">Membrane</keyword>
<dbReference type="InterPro" id="IPR004841">
    <property type="entry name" value="AA-permease/SLC12A_dom"/>
</dbReference>
<dbReference type="STRING" id="701521.PECL_754"/>
<feature type="transmembrane region" description="Helical" evidence="8">
    <location>
        <begin position="194"/>
        <end position="219"/>
    </location>
</feature>
<dbReference type="KEGG" id="pce:PECL_754"/>
<dbReference type="PROSITE" id="PS00218">
    <property type="entry name" value="AMINO_ACID_PERMEASE_1"/>
    <property type="match status" value="1"/>
</dbReference>
<keyword evidence="2" id="KW-0813">Transport</keyword>
<feature type="transmembrane region" description="Helical" evidence="8">
    <location>
        <begin position="20"/>
        <end position="40"/>
    </location>
</feature>
<keyword evidence="3" id="KW-1003">Cell membrane</keyword>
<dbReference type="RefSeq" id="WP_014215242.1">
    <property type="nucleotide sequence ID" value="NC_016605.1"/>
</dbReference>
<feature type="transmembrane region" description="Helical" evidence="8">
    <location>
        <begin position="361"/>
        <end position="383"/>
    </location>
</feature>
<evidence type="ECO:0000256" key="3">
    <source>
        <dbReference type="ARBA" id="ARBA00022475"/>
    </source>
</evidence>
<dbReference type="PIRSF" id="PIRSF006060">
    <property type="entry name" value="AA_transporter"/>
    <property type="match status" value="1"/>
</dbReference>
<feature type="transmembrane region" description="Helical" evidence="8">
    <location>
        <begin position="240"/>
        <end position="258"/>
    </location>
</feature>
<reference evidence="10 11" key="1">
    <citation type="journal article" date="2012" name="J. Bacteriol.">
        <title>Complete Genome Sequence of the Beer Spoilage Organism Pediococcus claussenii ATCC BAA-344T.</title>
        <authorList>
            <person name="Pittet V."/>
            <person name="Abegunde T."/>
            <person name="Marfleet T."/>
            <person name="Haakensen M."/>
            <person name="Morrow K."/>
            <person name="Jayaprakash T."/>
            <person name="Schroeder K."/>
            <person name="Trost B."/>
            <person name="Byrns S."/>
            <person name="Bergsveinson J."/>
            <person name="Kusalik A."/>
            <person name="Ziola B."/>
        </authorList>
    </citation>
    <scope>NUCLEOTIDE SEQUENCE [LARGE SCALE GENOMIC DNA]</scope>
    <source>
        <strain evidence="10 11">ATCC BAA-344</strain>
    </source>
</reference>
<feature type="domain" description="Amino acid permease/ SLC12A" evidence="9">
    <location>
        <begin position="16"/>
        <end position="447"/>
    </location>
</feature>
<dbReference type="GO" id="GO:0006865">
    <property type="term" value="P:amino acid transport"/>
    <property type="evidence" value="ECO:0007669"/>
    <property type="project" value="UniProtKB-KW"/>
</dbReference>
<feature type="transmembrane region" description="Helical" evidence="8">
    <location>
        <begin position="278"/>
        <end position="299"/>
    </location>
</feature>
<dbReference type="GO" id="GO:0005886">
    <property type="term" value="C:plasma membrane"/>
    <property type="evidence" value="ECO:0007669"/>
    <property type="project" value="UniProtKB-SubCell"/>
</dbReference>
<feature type="transmembrane region" description="Helical" evidence="8">
    <location>
        <begin position="404"/>
        <end position="426"/>
    </location>
</feature>
<evidence type="ECO:0000313" key="11">
    <source>
        <dbReference type="Proteomes" id="UP000005444"/>
    </source>
</evidence>
<dbReference type="FunFam" id="1.20.1740.10:FF:000001">
    <property type="entry name" value="Amino acid permease"/>
    <property type="match status" value="1"/>
</dbReference>